<dbReference type="PANTHER" id="PTHR10728:SF40">
    <property type="entry name" value="PATATIN FAMILY PROTEIN"/>
    <property type="match status" value="1"/>
</dbReference>
<evidence type="ECO:0000256" key="2">
    <source>
        <dbReference type="SAM" id="Phobius"/>
    </source>
</evidence>
<feature type="domain" description="PNPLA" evidence="3">
    <location>
        <begin position="241"/>
        <end position="342"/>
    </location>
</feature>
<feature type="transmembrane region" description="Helical" evidence="2">
    <location>
        <begin position="355"/>
        <end position="376"/>
    </location>
</feature>
<evidence type="ECO:0000259" key="3">
    <source>
        <dbReference type="Pfam" id="PF01734"/>
    </source>
</evidence>
<keyword evidence="2" id="KW-1133">Transmembrane helix</keyword>
<feature type="transmembrane region" description="Helical" evidence="2">
    <location>
        <begin position="388"/>
        <end position="411"/>
    </location>
</feature>
<dbReference type="Pfam" id="PF01734">
    <property type="entry name" value="Patatin"/>
    <property type="match status" value="1"/>
</dbReference>
<gene>
    <name evidence="4" type="ORF">GCM10022246_24570</name>
</gene>
<organism evidence="4 5">
    <name type="scientific">Pedobacter ginsengiterrae</name>
    <dbReference type="NCBI Taxonomy" id="871696"/>
    <lineage>
        <taxon>Bacteria</taxon>
        <taxon>Pseudomonadati</taxon>
        <taxon>Bacteroidota</taxon>
        <taxon>Sphingobacteriia</taxon>
        <taxon>Sphingobacteriales</taxon>
        <taxon>Sphingobacteriaceae</taxon>
        <taxon>Pedobacter</taxon>
    </lineage>
</organism>
<feature type="transmembrane region" description="Helical" evidence="2">
    <location>
        <begin position="464"/>
        <end position="483"/>
    </location>
</feature>
<feature type="transmembrane region" description="Helical" evidence="2">
    <location>
        <begin position="432"/>
        <end position="452"/>
    </location>
</feature>
<name>A0ABP7PWC1_9SPHI</name>
<keyword evidence="1" id="KW-0443">Lipid metabolism</keyword>
<feature type="transmembrane region" description="Helical" evidence="2">
    <location>
        <begin position="657"/>
        <end position="676"/>
    </location>
</feature>
<dbReference type="SUPFAM" id="SSF52151">
    <property type="entry name" value="FabD/lysophospholipase-like"/>
    <property type="match status" value="1"/>
</dbReference>
<sequence>MDIITDLSARVASFFSVYEELCLKLGLPGNFDGFNIRVNNENIQKLNRVDGKEELNTRVLELYFNRNFPHSPAKTLFSTVLELWKFNEKFSKREYFETLNDVRENFRKILYDSAECRIELCTIIEYMPIQIILALDSDVKTPLLRRLYQVWGAGIANLAEPGNYNLWWEGKKGTAASFLIRLEDLKLKLLEHKEPLPFDSFFSAELEEIKASRKARGNPSVDDSNFKDPYLIAKKLSLSAIAFSGGGIRSATFNLGVLQKLGELDVLKKFDYISTVSGGGYIGSWLISWIKRAGCVSAVSNLLNTFKSSNPLAEEVRPVRWLRMYSNYLAPTTGLFSIDSLTMGLTWLRNTLINQFLLVLLLCSVLSLISFIFELWSIKNVPAHCWDSLIVMITCAVAALVAGVVLISEGMRIYANKTTIGKLKYYFEQKNIPLYLGIWSGVVALFFSSWMWSNSYFQTESFDWAWPLFGGFVVLIYGAKVLIAERGKYINKTLPKEEQEEIAFWLHVSSFISAALACYLLRVSWNLILNFDENWPGVSLLSRKLAFILGPPLIIESIVISVIVRMSIMGILFQDERREWWGRMGAVVHRIMLVWMVLTFGALVLPELLADLYVQHAPAIPALLGGWGAIIAWAVRLAFNARTESNASASRLSVSEIFVRFAPYLFMIGFLMIGSWVFNLIRSSFEIPFHNQDSHLIPYLVLTLILAGVSLELSKRIGINEFSLFHFYRNRLTRAYLGATRRREDRENSANGFTSFDKADDIKLSAFLAENDYVGPYPILNTSMNASTVSELDRQDRKAESFIFSPKFCGYDFSTLRSAAGTKNGVFQYGYQPTEIYSEKDGPTLGTAMSISGAAVNPNMGYHSSAPTAFLLTLFNVRLGKWIGNPRMKSFGKSDPESGLAYLIYDLVGKSDINKEFVALSDGGHFDNMGIYELIRRGCRDILLCDAEEDTLGTCEGLANAIRRCRIDFGVEIELKLDALTEKKKDSSFVGVHRIKGTIRYPGERNPSGKIIYIKASLTGNESVDIREYWMKNSKFPQQSTSDQFFNEAQFESYRNLGYHSIRDKNDLN</sequence>
<dbReference type="Gene3D" id="3.40.1090.10">
    <property type="entry name" value="Cytosolic phospholipase A2 catalytic domain"/>
    <property type="match status" value="2"/>
</dbReference>
<dbReference type="InterPro" id="IPR016035">
    <property type="entry name" value="Acyl_Trfase/lysoPLipase"/>
</dbReference>
<keyword evidence="2" id="KW-0472">Membrane</keyword>
<protein>
    <submittedName>
        <fullName evidence="4">Patatin-like phospholipase family protein</fullName>
    </submittedName>
</protein>
<evidence type="ECO:0000313" key="5">
    <source>
        <dbReference type="Proteomes" id="UP001501081"/>
    </source>
</evidence>
<feature type="transmembrane region" description="Helical" evidence="2">
    <location>
        <begin position="504"/>
        <end position="525"/>
    </location>
</feature>
<dbReference type="Proteomes" id="UP001501081">
    <property type="component" value="Unassembled WGS sequence"/>
</dbReference>
<accession>A0ABP7PWC1</accession>
<dbReference type="InterPro" id="IPR002641">
    <property type="entry name" value="PNPLA_dom"/>
</dbReference>
<keyword evidence="2" id="KW-0812">Transmembrane</keyword>
<dbReference type="EMBL" id="BAABAK010000011">
    <property type="protein sequence ID" value="GAA3971164.1"/>
    <property type="molecule type" value="Genomic_DNA"/>
</dbReference>
<evidence type="ECO:0000256" key="1">
    <source>
        <dbReference type="ARBA" id="ARBA00023098"/>
    </source>
</evidence>
<feature type="transmembrane region" description="Helical" evidence="2">
    <location>
        <begin position="587"/>
        <end position="605"/>
    </location>
</feature>
<proteinExistence type="predicted"/>
<evidence type="ECO:0000313" key="4">
    <source>
        <dbReference type="EMBL" id="GAA3971164.1"/>
    </source>
</evidence>
<feature type="transmembrane region" description="Helical" evidence="2">
    <location>
        <begin position="545"/>
        <end position="566"/>
    </location>
</feature>
<feature type="transmembrane region" description="Helical" evidence="2">
    <location>
        <begin position="617"/>
        <end position="636"/>
    </location>
</feature>
<comment type="caution">
    <text evidence="4">The sequence shown here is derived from an EMBL/GenBank/DDBJ whole genome shotgun (WGS) entry which is preliminary data.</text>
</comment>
<dbReference type="PANTHER" id="PTHR10728">
    <property type="entry name" value="CYTOSOLIC PHOSPHOLIPASE A2"/>
    <property type="match status" value="1"/>
</dbReference>
<keyword evidence="5" id="KW-1185">Reference proteome</keyword>
<feature type="transmembrane region" description="Helical" evidence="2">
    <location>
        <begin position="328"/>
        <end position="348"/>
    </location>
</feature>
<reference evidence="5" key="1">
    <citation type="journal article" date="2019" name="Int. J. Syst. Evol. Microbiol.">
        <title>The Global Catalogue of Microorganisms (GCM) 10K type strain sequencing project: providing services to taxonomists for standard genome sequencing and annotation.</title>
        <authorList>
            <consortium name="The Broad Institute Genomics Platform"/>
            <consortium name="The Broad Institute Genome Sequencing Center for Infectious Disease"/>
            <person name="Wu L."/>
            <person name="Ma J."/>
        </authorList>
    </citation>
    <scope>NUCLEOTIDE SEQUENCE [LARGE SCALE GENOMIC DNA]</scope>
    <source>
        <strain evidence="5">JCM 17338</strain>
    </source>
</reference>
<dbReference type="RefSeq" id="WP_344767419.1">
    <property type="nucleotide sequence ID" value="NZ_BAABAK010000011.1"/>
</dbReference>